<keyword evidence="3" id="KW-1185">Reference proteome</keyword>
<protein>
    <submittedName>
        <fullName evidence="2">IS4 family transposase</fullName>
    </submittedName>
</protein>
<dbReference type="InterPro" id="IPR012337">
    <property type="entry name" value="RNaseH-like_sf"/>
</dbReference>
<dbReference type="SUPFAM" id="SSF53098">
    <property type="entry name" value="Ribonuclease H-like"/>
    <property type="match status" value="1"/>
</dbReference>
<dbReference type="Pfam" id="PF01609">
    <property type="entry name" value="DDE_Tnp_1"/>
    <property type="match status" value="1"/>
</dbReference>
<dbReference type="InterPro" id="IPR002559">
    <property type="entry name" value="Transposase_11"/>
</dbReference>
<dbReference type="GO" id="GO:0003677">
    <property type="term" value="F:DNA binding"/>
    <property type="evidence" value="ECO:0007669"/>
    <property type="project" value="InterPro"/>
</dbReference>
<dbReference type="OrthoDB" id="1091931at2"/>
<sequence length="342" mass="40080">MKKNTSPESKTNQLSSLLKEQVENNGAKLNKARLKLMSMVIIALCKVQTVSFHKLALAFETNCNVDSSLRRLQRFIASFDLCSDLIARLVFSMLPEKENLKLTIDRTNWKFGKKNINIFMLGITYRNVAFPLMFKMLDKRGNSNSLERIDLIERFVKLFGKECIDCVLADREFVGNEWMEYLNREQIRYYIRIRNNFKVTLPRNNQTISVAWLFSGVKIGEIRHYPKIVIINGEYCYLSATLCRKTGEKPELLIIISFNQKEQALLNYKERWQIETCFRAMKSSGFDIENTHLQDLERIEKLICLVMIAFAWCYNVGDYLDRYVKAITIKKHGHRAKSVFKY</sequence>
<feature type="non-terminal residue" evidence="2">
    <location>
        <position position="342"/>
    </location>
</feature>
<dbReference type="NCBIfam" id="NF033591">
    <property type="entry name" value="transpos_IS4_2"/>
    <property type="match status" value="1"/>
</dbReference>
<organism evidence="2 3">
    <name type="scientific">Brumimicrobium oceani</name>
    <dbReference type="NCBI Taxonomy" id="2100725"/>
    <lineage>
        <taxon>Bacteria</taxon>
        <taxon>Pseudomonadati</taxon>
        <taxon>Bacteroidota</taxon>
        <taxon>Flavobacteriia</taxon>
        <taxon>Flavobacteriales</taxon>
        <taxon>Crocinitomicaceae</taxon>
        <taxon>Brumimicrobium</taxon>
    </lineage>
</organism>
<dbReference type="GO" id="GO:0006313">
    <property type="term" value="P:DNA transposition"/>
    <property type="evidence" value="ECO:0007669"/>
    <property type="project" value="InterPro"/>
</dbReference>
<reference evidence="2 3" key="1">
    <citation type="submission" date="2018-05" db="EMBL/GenBank/DDBJ databases">
        <title>Brumimicrobium oceani sp. nov., isolated from coastal sediment.</title>
        <authorList>
            <person name="Kou Y."/>
        </authorList>
    </citation>
    <scope>NUCLEOTIDE SEQUENCE [LARGE SCALE GENOMIC DNA]</scope>
    <source>
        <strain evidence="2 3">C305</strain>
    </source>
</reference>
<proteinExistence type="predicted"/>
<accession>A0A2U2X088</accession>
<evidence type="ECO:0000259" key="1">
    <source>
        <dbReference type="Pfam" id="PF01609"/>
    </source>
</evidence>
<gene>
    <name evidence="2" type="ORF">DIT68_16160</name>
</gene>
<evidence type="ECO:0000313" key="2">
    <source>
        <dbReference type="EMBL" id="PWH81192.1"/>
    </source>
</evidence>
<comment type="caution">
    <text evidence="2">The sequence shown here is derived from an EMBL/GenBank/DDBJ whole genome shotgun (WGS) entry which is preliminary data.</text>
</comment>
<dbReference type="Proteomes" id="UP000245370">
    <property type="component" value="Unassembled WGS sequence"/>
</dbReference>
<dbReference type="GO" id="GO:0004803">
    <property type="term" value="F:transposase activity"/>
    <property type="evidence" value="ECO:0007669"/>
    <property type="project" value="InterPro"/>
</dbReference>
<evidence type="ECO:0000313" key="3">
    <source>
        <dbReference type="Proteomes" id="UP000245370"/>
    </source>
</evidence>
<reference evidence="2 3" key="2">
    <citation type="submission" date="2018-05" db="EMBL/GenBank/DDBJ databases">
        <authorList>
            <person name="Lanie J.A."/>
            <person name="Ng W.-L."/>
            <person name="Kazmierczak K.M."/>
            <person name="Andrzejewski T.M."/>
            <person name="Davidsen T.M."/>
            <person name="Wayne K.J."/>
            <person name="Tettelin H."/>
            <person name="Glass J.I."/>
            <person name="Rusch D."/>
            <person name="Podicherti R."/>
            <person name="Tsui H.-C.T."/>
            <person name="Winkler M.E."/>
        </authorList>
    </citation>
    <scope>NUCLEOTIDE SEQUENCE [LARGE SCALE GENOMIC DNA]</scope>
    <source>
        <strain evidence="2 3">C305</strain>
    </source>
</reference>
<name>A0A2U2X088_9FLAO</name>
<dbReference type="EMBL" id="QFRJ01000034">
    <property type="protein sequence ID" value="PWH81192.1"/>
    <property type="molecule type" value="Genomic_DNA"/>
</dbReference>
<dbReference type="AlphaFoldDB" id="A0A2U2X088"/>
<feature type="domain" description="Transposase IS4-like" evidence="1">
    <location>
        <begin position="143"/>
        <end position="309"/>
    </location>
</feature>
<dbReference type="RefSeq" id="WP_109360858.1">
    <property type="nucleotide sequence ID" value="NZ_QFRJ01000034.1"/>
</dbReference>
<dbReference type="InterPro" id="IPR047658">
    <property type="entry name" value="IS4-like_transpos"/>
</dbReference>
<dbReference type="Gene3D" id="3.90.350.10">
    <property type="entry name" value="Transposase Inhibitor Protein From Tn5, Chain A, domain 1"/>
    <property type="match status" value="1"/>
</dbReference>